<evidence type="ECO:0000256" key="1">
    <source>
        <dbReference type="ARBA" id="ARBA00004370"/>
    </source>
</evidence>
<dbReference type="PRINTS" id="PR00385">
    <property type="entry name" value="P450"/>
</dbReference>
<dbReference type="GO" id="GO:0016705">
    <property type="term" value="F:oxidoreductase activity, acting on paired donors, with incorporation or reduction of molecular oxygen"/>
    <property type="evidence" value="ECO:0007669"/>
    <property type="project" value="InterPro"/>
</dbReference>
<dbReference type="Proteomes" id="UP000189703">
    <property type="component" value="Unplaced"/>
</dbReference>
<dbReference type="OrthoDB" id="1470350at2759"/>
<comment type="similarity">
    <text evidence="2 12">Belongs to the cytochrome P450 family.</text>
</comment>
<keyword evidence="4" id="KW-0812">Transmembrane</keyword>
<evidence type="ECO:0000256" key="2">
    <source>
        <dbReference type="ARBA" id="ARBA00010617"/>
    </source>
</evidence>
<protein>
    <submittedName>
        <fullName evidence="14">Cytochrome P450 CYP72A219-like</fullName>
    </submittedName>
</protein>
<dbReference type="GO" id="GO:0020037">
    <property type="term" value="F:heme binding"/>
    <property type="evidence" value="ECO:0007669"/>
    <property type="project" value="InterPro"/>
</dbReference>
<evidence type="ECO:0000313" key="13">
    <source>
        <dbReference type="Proteomes" id="UP000189703"/>
    </source>
</evidence>
<dbReference type="InterPro" id="IPR001128">
    <property type="entry name" value="Cyt_P450"/>
</dbReference>
<dbReference type="InterPro" id="IPR017972">
    <property type="entry name" value="Cyt_P450_CS"/>
</dbReference>
<evidence type="ECO:0000256" key="10">
    <source>
        <dbReference type="ARBA" id="ARBA00023136"/>
    </source>
</evidence>
<keyword evidence="13" id="KW-1185">Reference proteome</keyword>
<dbReference type="GO" id="GO:0005506">
    <property type="term" value="F:iron ion binding"/>
    <property type="evidence" value="ECO:0007669"/>
    <property type="project" value="InterPro"/>
</dbReference>
<keyword evidence="3 11" id="KW-0349">Heme</keyword>
<dbReference type="SUPFAM" id="SSF48264">
    <property type="entry name" value="Cytochrome P450"/>
    <property type="match status" value="1"/>
</dbReference>
<dbReference type="AlphaFoldDB" id="A0A1U7YSR6"/>
<dbReference type="GeneID" id="104586542"/>
<dbReference type="Gene3D" id="1.10.630.10">
    <property type="entry name" value="Cytochrome P450"/>
    <property type="match status" value="1"/>
</dbReference>
<evidence type="ECO:0000256" key="7">
    <source>
        <dbReference type="ARBA" id="ARBA00023002"/>
    </source>
</evidence>
<keyword evidence="8 11" id="KW-0408">Iron</keyword>
<dbReference type="PROSITE" id="PS00086">
    <property type="entry name" value="CYTOCHROME_P450"/>
    <property type="match status" value="1"/>
</dbReference>
<keyword evidence="7 12" id="KW-0560">Oxidoreductase</keyword>
<organism evidence="13 14">
    <name type="scientific">Nelumbo nucifera</name>
    <name type="common">Sacred lotus</name>
    <dbReference type="NCBI Taxonomy" id="4432"/>
    <lineage>
        <taxon>Eukaryota</taxon>
        <taxon>Viridiplantae</taxon>
        <taxon>Streptophyta</taxon>
        <taxon>Embryophyta</taxon>
        <taxon>Tracheophyta</taxon>
        <taxon>Spermatophyta</taxon>
        <taxon>Magnoliopsida</taxon>
        <taxon>Proteales</taxon>
        <taxon>Nelumbonaceae</taxon>
        <taxon>Nelumbo</taxon>
    </lineage>
</organism>
<dbReference type="STRING" id="4432.A0A1U7YSR6"/>
<dbReference type="InterPro" id="IPR002401">
    <property type="entry name" value="Cyt_P450_E_grp-I"/>
</dbReference>
<sequence>MRDLAFIFAIVVIFILVVSCWKVLYLIWWRPMKLEKYLKKQGIKGPPYRLLYGNLKEERKMKEEAQSKPISLSHNITQRVVPLTDHTMKKYGKMSVVWYGVTPTLHIMDPEQVKDILSNKIEQFQKLHNPFTEQLLPGLANYEGEKWAKHRRIITPAFHLEKLKRMLPAFLAGCNELIRKWDQLVEPEGSCELDMWPEVQNLTGDIISRTAFGTSYEEGMRIFQLLNEHAKIIIQDLIYTFIPGYRLLPTKMNKRIKEINREVEALLRGIIKQRELSIKLGEATKDDLLGLLLESNFKEIQEHGAMSNEELMEECKLFYFAGQETTANLLLWTIVVLSMHQVWQKRAREEVLEIFGENKPDFDQLNRLKIVPMILYEVLRLYPPVFLSARCSDKKIKLGKTCLPPGIQLLIPIISIHHSREFWGEDAEEFKPERFYEGVSKAAKTQAFFPFGWGPRICIGQNFAMAEAKVALAMILQHFSFELSPSYTHAPMGVITLQPQYGAQIILHKL</sequence>
<evidence type="ECO:0000256" key="8">
    <source>
        <dbReference type="ARBA" id="ARBA00023004"/>
    </source>
</evidence>
<comment type="subcellular location">
    <subcellularLocation>
        <location evidence="1">Membrane</location>
    </subcellularLocation>
</comment>
<keyword evidence="10" id="KW-0472">Membrane</keyword>
<dbReference type="GO" id="GO:0004497">
    <property type="term" value="F:monooxygenase activity"/>
    <property type="evidence" value="ECO:0000318"/>
    <property type="project" value="GO_Central"/>
</dbReference>
<evidence type="ECO:0000256" key="12">
    <source>
        <dbReference type="RuleBase" id="RU000461"/>
    </source>
</evidence>
<comment type="cofactor">
    <cofactor evidence="11">
        <name>heme</name>
        <dbReference type="ChEBI" id="CHEBI:30413"/>
    </cofactor>
</comment>
<dbReference type="PRINTS" id="PR00463">
    <property type="entry name" value="EP450I"/>
</dbReference>
<dbReference type="GO" id="GO:0016020">
    <property type="term" value="C:membrane"/>
    <property type="evidence" value="ECO:0007669"/>
    <property type="project" value="UniProtKB-SubCell"/>
</dbReference>
<feature type="binding site" description="axial binding residue" evidence="11">
    <location>
        <position position="458"/>
    </location>
    <ligand>
        <name>heme</name>
        <dbReference type="ChEBI" id="CHEBI:30413"/>
    </ligand>
    <ligandPart>
        <name>Fe</name>
        <dbReference type="ChEBI" id="CHEBI:18248"/>
    </ligandPart>
</feature>
<dbReference type="InterPro" id="IPR050665">
    <property type="entry name" value="Cytochrome_P450_Monooxygen"/>
</dbReference>
<dbReference type="PANTHER" id="PTHR24282">
    <property type="entry name" value="CYTOCHROME P450 FAMILY MEMBER"/>
    <property type="match status" value="1"/>
</dbReference>
<evidence type="ECO:0000256" key="6">
    <source>
        <dbReference type="ARBA" id="ARBA00022989"/>
    </source>
</evidence>
<dbReference type="PANTHER" id="PTHR24282:SF255">
    <property type="entry name" value="CYTOCHROME P450 72A11-RELATED"/>
    <property type="match status" value="1"/>
</dbReference>
<proteinExistence type="inferred from homology"/>
<dbReference type="InterPro" id="IPR036396">
    <property type="entry name" value="Cyt_P450_sf"/>
</dbReference>
<dbReference type="FunCoup" id="A0A1U7YSR6">
    <property type="interactions" value="897"/>
</dbReference>
<keyword evidence="6" id="KW-1133">Transmembrane helix</keyword>
<evidence type="ECO:0000313" key="14">
    <source>
        <dbReference type="RefSeq" id="XP_010242111.1"/>
    </source>
</evidence>
<evidence type="ECO:0000256" key="9">
    <source>
        <dbReference type="ARBA" id="ARBA00023033"/>
    </source>
</evidence>
<dbReference type="Pfam" id="PF00067">
    <property type="entry name" value="p450"/>
    <property type="match status" value="1"/>
</dbReference>
<evidence type="ECO:0000256" key="11">
    <source>
        <dbReference type="PIRSR" id="PIRSR602401-1"/>
    </source>
</evidence>
<accession>A0A1U7YSR6</accession>
<keyword evidence="9 12" id="KW-0503">Monooxygenase</keyword>
<dbReference type="KEGG" id="nnu:104586542"/>
<evidence type="ECO:0000256" key="3">
    <source>
        <dbReference type="ARBA" id="ARBA00022617"/>
    </source>
</evidence>
<dbReference type="OMA" id="SETMRKW"/>
<reference evidence="14" key="1">
    <citation type="submission" date="2025-08" db="UniProtKB">
        <authorList>
            <consortium name="RefSeq"/>
        </authorList>
    </citation>
    <scope>IDENTIFICATION</scope>
</reference>
<evidence type="ECO:0000256" key="4">
    <source>
        <dbReference type="ARBA" id="ARBA00022692"/>
    </source>
</evidence>
<dbReference type="FunFam" id="1.10.630.10:FF:000029">
    <property type="entry name" value="Cytochrome P450 734A1"/>
    <property type="match status" value="1"/>
</dbReference>
<evidence type="ECO:0000256" key="5">
    <source>
        <dbReference type="ARBA" id="ARBA00022723"/>
    </source>
</evidence>
<dbReference type="RefSeq" id="XP_010242111.1">
    <property type="nucleotide sequence ID" value="XM_010243809.1"/>
</dbReference>
<keyword evidence="5 11" id="KW-0479">Metal-binding</keyword>
<gene>
    <name evidence="14" type="primary">LOC104586542</name>
</gene>
<name>A0A1U7YSR6_NELNU</name>
<dbReference type="eggNOG" id="KOG0157">
    <property type="taxonomic scope" value="Eukaryota"/>
</dbReference>
<dbReference type="PROSITE" id="PS51257">
    <property type="entry name" value="PROKAR_LIPOPROTEIN"/>
    <property type="match status" value="1"/>
</dbReference>